<evidence type="ECO:0000313" key="3">
    <source>
        <dbReference type="EMBL" id="RPF46889.1"/>
    </source>
</evidence>
<dbReference type="SUPFAM" id="SSF53187">
    <property type="entry name" value="Zn-dependent exopeptidases"/>
    <property type="match status" value="1"/>
</dbReference>
<reference evidence="3 4" key="1">
    <citation type="submission" date="2018-11" db="EMBL/GenBank/DDBJ databases">
        <title>Genomic Encyclopedia of Type Strains, Phase IV (KMG-IV): sequencing the most valuable type-strain genomes for metagenomic binning, comparative biology and taxonomic classification.</title>
        <authorList>
            <person name="Goeker M."/>
        </authorList>
    </citation>
    <scope>NUCLEOTIDE SEQUENCE [LARGE SCALE GENOMIC DNA]</scope>
    <source>
        <strain evidence="3 4">DSM 102936</strain>
    </source>
</reference>
<feature type="domain" description="MurNAc-LAA" evidence="2">
    <location>
        <begin position="99"/>
        <end position="207"/>
    </location>
</feature>
<keyword evidence="1" id="KW-0378">Hydrolase</keyword>
<dbReference type="GO" id="GO:0009253">
    <property type="term" value="P:peptidoglycan catabolic process"/>
    <property type="evidence" value="ECO:0007669"/>
    <property type="project" value="InterPro"/>
</dbReference>
<evidence type="ECO:0000256" key="1">
    <source>
        <dbReference type="ARBA" id="ARBA00022801"/>
    </source>
</evidence>
<gene>
    <name evidence="3" type="ORF">EDD75_1150</name>
</gene>
<keyword evidence="4" id="KW-1185">Reference proteome</keyword>
<dbReference type="CDD" id="cd02696">
    <property type="entry name" value="MurNAc-LAA"/>
    <property type="match status" value="1"/>
</dbReference>
<sequence length="218" mass="24233">MGAAAFRARSTEATGWYATAIAGRTIVLDPGHGGVDPGAHYREEILEKDLVLQIAGRLKRFLENAGATVIMTRTGDYDLAPPEIKSLAARKRYDLRARVELANCAGADIFLSIHVNTSRDPGKAGVHVYYSEKPGSDVLARYIEEEMWRYIGKERMPLPGRYFVLRETRMPAVLVEAGFLSNPREKALLCDGTYQERLSWAIFRGVVRYFGEASSSGM</sequence>
<dbReference type="Gene3D" id="3.40.630.40">
    <property type="entry name" value="Zn-dependent exopeptidases"/>
    <property type="match status" value="1"/>
</dbReference>
<dbReference type="PANTHER" id="PTHR30404">
    <property type="entry name" value="N-ACETYLMURAMOYL-L-ALANINE AMIDASE"/>
    <property type="match status" value="1"/>
</dbReference>
<dbReference type="EMBL" id="RKRE01000002">
    <property type="protein sequence ID" value="RPF46889.1"/>
    <property type="molecule type" value="Genomic_DNA"/>
</dbReference>
<organism evidence="3 4">
    <name type="scientific">Thermodesulfitimonas autotrophica</name>
    <dbReference type="NCBI Taxonomy" id="1894989"/>
    <lineage>
        <taxon>Bacteria</taxon>
        <taxon>Bacillati</taxon>
        <taxon>Bacillota</taxon>
        <taxon>Clostridia</taxon>
        <taxon>Thermoanaerobacterales</taxon>
        <taxon>Thermoanaerobacteraceae</taxon>
        <taxon>Thermodesulfitimonas</taxon>
    </lineage>
</organism>
<evidence type="ECO:0000259" key="2">
    <source>
        <dbReference type="SMART" id="SM00646"/>
    </source>
</evidence>
<comment type="caution">
    <text evidence="3">The sequence shown here is derived from an EMBL/GenBank/DDBJ whole genome shotgun (WGS) entry which is preliminary data.</text>
</comment>
<proteinExistence type="predicted"/>
<dbReference type="Proteomes" id="UP000282654">
    <property type="component" value="Unassembled WGS sequence"/>
</dbReference>
<protein>
    <submittedName>
        <fullName evidence="3">N-acetylmuramoyl-L-alanine amidase</fullName>
    </submittedName>
</protein>
<dbReference type="SMART" id="SM00646">
    <property type="entry name" value="Ami_3"/>
    <property type="match status" value="1"/>
</dbReference>
<dbReference type="GO" id="GO:0008745">
    <property type="term" value="F:N-acetylmuramoyl-L-alanine amidase activity"/>
    <property type="evidence" value="ECO:0007669"/>
    <property type="project" value="InterPro"/>
</dbReference>
<dbReference type="Pfam" id="PF01520">
    <property type="entry name" value="Amidase_3"/>
    <property type="match status" value="1"/>
</dbReference>
<dbReference type="AlphaFoldDB" id="A0A3N5AP52"/>
<name>A0A3N5AP52_9THEO</name>
<dbReference type="InterPro" id="IPR002508">
    <property type="entry name" value="MurNAc-LAA_cat"/>
</dbReference>
<evidence type="ECO:0000313" key="4">
    <source>
        <dbReference type="Proteomes" id="UP000282654"/>
    </source>
</evidence>
<dbReference type="PANTHER" id="PTHR30404:SF0">
    <property type="entry name" value="N-ACETYLMURAMOYL-L-ALANINE AMIDASE AMIC"/>
    <property type="match status" value="1"/>
</dbReference>
<accession>A0A3N5AP52</accession>
<dbReference type="InterPro" id="IPR050695">
    <property type="entry name" value="N-acetylmuramoyl_amidase_3"/>
</dbReference>
<dbReference type="GO" id="GO:0030288">
    <property type="term" value="C:outer membrane-bounded periplasmic space"/>
    <property type="evidence" value="ECO:0007669"/>
    <property type="project" value="TreeGrafter"/>
</dbReference>